<evidence type="ECO:0000313" key="3">
    <source>
        <dbReference type="Proteomes" id="UP000652231"/>
    </source>
</evidence>
<dbReference type="PANTHER" id="PTHR46361">
    <property type="entry name" value="ELECTRON CARRIER/ PROTEIN DISULFIDE OXIDOREDUCTASE"/>
    <property type="match status" value="1"/>
</dbReference>
<reference evidence="2" key="1">
    <citation type="journal article" date="2014" name="Int. J. Syst. Evol. Microbiol.">
        <title>Complete genome sequence of Corynebacterium casei LMG S-19264T (=DSM 44701T), isolated from a smear-ripened cheese.</title>
        <authorList>
            <consortium name="US DOE Joint Genome Institute (JGI-PGF)"/>
            <person name="Walter F."/>
            <person name="Albersmeier A."/>
            <person name="Kalinowski J."/>
            <person name="Ruckert C."/>
        </authorList>
    </citation>
    <scope>NUCLEOTIDE SEQUENCE</scope>
    <source>
        <strain evidence="2">CGMCC 1.12924</strain>
    </source>
</reference>
<evidence type="ECO:0000313" key="2">
    <source>
        <dbReference type="EMBL" id="GGD89996.1"/>
    </source>
</evidence>
<dbReference type="AlphaFoldDB" id="A0A8J2Y9R0"/>
<feature type="domain" description="DUF547" evidence="1">
    <location>
        <begin position="70"/>
        <end position="173"/>
    </location>
</feature>
<proteinExistence type="predicted"/>
<dbReference type="Pfam" id="PF04784">
    <property type="entry name" value="DUF547"/>
    <property type="match status" value="1"/>
</dbReference>
<dbReference type="EMBL" id="BMGK01000004">
    <property type="protein sequence ID" value="GGD89996.1"/>
    <property type="molecule type" value="Genomic_DNA"/>
</dbReference>
<organism evidence="2 3">
    <name type="scientific">Planktosalinus lacus</name>
    <dbReference type="NCBI Taxonomy" id="1526573"/>
    <lineage>
        <taxon>Bacteria</taxon>
        <taxon>Pseudomonadati</taxon>
        <taxon>Bacteroidota</taxon>
        <taxon>Flavobacteriia</taxon>
        <taxon>Flavobacteriales</taxon>
        <taxon>Flavobacteriaceae</taxon>
        <taxon>Planktosalinus</taxon>
    </lineage>
</organism>
<evidence type="ECO:0000259" key="1">
    <source>
        <dbReference type="Pfam" id="PF04784"/>
    </source>
</evidence>
<dbReference type="InterPro" id="IPR006869">
    <property type="entry name" value="DUF547"/>
</dbReference>
<reference evidence="2" key="2">
    <citation type="submission" date="2020-09" db="EMBL/GenBank/DDBJ databases">
        <authorList>
            <person name="Sun Q."/>
            <person name="Zhou Y."/>
        </authorList>
    </citation>
    <scope>NUCLEOTIDE SEQUENCE</scope>
    <source>
        <strain evidence="2">CGMCC 1.12924</strain>
    </source>
</reference>
<sequence>MKTVLIFLFVSICSFAYSIEQKLDHSLWNELLEKHVDTKGNVDYKGFLNDRDELKKYLDHLSQNPPSENESKNARLAYYINAYNAFTVELILENYPVKSIKDIRNPWGQNFITLGNETISLNDIEHNILRKMNEPRIHFAINCASVSCPKLYNKAFTANQLEAQLDKVTRAFINSPENVISGNELGLSKIFKWYEKDYLVNGIQSLAHFVSQYTDVKINPNAKVHFLDYNWDLNENE</sequence>
<keyword evidence="3" id="KW-1185">Reference proteome</keyword>
<dbReference type="RefSeq" id="WP_188440605.1">
    <property type="nucleotide sequence ID" value="NZ_BMGK01000004.1"/>
</dbReference>
<protein>
    <submittedName>
        <fullName evidence="2">DUF547 domain-containing protein</fullName>
    </submittedName>
</protein>
<accession>A0A8J2Y9R0</accession>
<dbReference type="PANTHER" id="PTHR46361:SF3">
    <property type="entry name" value="ELECTRON CARRIER_ PROTEIN DISULFIDE OXIDOREDUCTASE"/>
    <property type="match status" value="1"/>
</dbReference>
<name>A0A8J2Y9R0_9FLAO</name>
<dbReference type="Proteomes" id="UP000652231">
    <property type="component" value="Unassembled WGS sequence"/>
</dbReference>
<comment type="caution">
    <text evidence="2">The sequence shown here is derived from an EMBL/GenBank/DDBJ whole genome shotgun (WGS) entry which is preliminary data.</text>
</comment>
<gene>
    <name evidence="2" type="ORF">GCM10011312_12340</name>
</gene>